<evidence type="ECO:0000313" key="1">
    <source>
        <dbReference type="EMBL" id="KAF6018845.1"/>
    </source>
</evidence>
<reference evidence="1" key="1">
    <citation type="submission" date="2020-06" db="EMBL/GenBank/DDBJ databases">
        <title>Draft genome of Bugula neritina, a colonial animal packing powerful symbionts and potential medicines.</title>
        <authorList>
            <person name="Rayko M."/>
        </authorList>
    </citation>
    <scope>NUCLEOTIDE SEQUENCE [LARGE SCALE GENOMIC DNA]</scope>
    <source>
        <strain evidence="1">Kwan_BN1</strain>
    </source>
</reference>
<comment type="caution">
    <text evidence="1">The sequence shown here is derived from an EMBL/GenBank/DDBJ whole genome shotgun (WGS) entry which is preliminary data.</text>
</comment>
<gene>
    <name evidence="1" type="ORF">EB796_022851</name>
</gene>
<sequence>MFITATLSIDFQYDTKDSYNCLTEVLSKVSNNMKQRQQTTKRNLEASAKFDDCRDLNEINIHRNKLINSQNQSGQHIFKLPDSAAEPYLKPLVTTVAQLQKVVERDDHYIPHSSNTCKMQGGLTCRDCHNRRTKQTDTIQCQSTFSLPRLDSRSLGGIKQLLNMTRQSDNFRPVLPGYHHMNSEEKMTYYCPWTRVLRKSIELPIITQYEQLRRIKKNKFGSETVVNNRDNLPVIVDGRCSSVFFKTPANTEMHTPCPPDDYMPQPPVVGLWRQC</sequence>
<name>A0A7J7IYF1_BUGNE</name>
<accession>A0A7J7IYF1</accession>
<proteinExistence type="predicted"/>
<dbReference type="EMBL" id="VXIV02003272">
    <property type="protein sequence ID" value="KAF6018845.1"/>
    <property type="molecule type" value="Genomic_DNA"/>
</dbReference>
<dbReference type="Proteomes" id="UP000593567">
    <property type="component" value="Unassembled WGS sequence"/>
</dbReference>
<dbReference type="AlphaFoldDB" id="A0A7J7IYF1"/>
<protein>
    <submittedName>
        <fullName evidence="1">Uncharacterized protein</fullName>
    </submittedName>
</protein>
<organism evidence="1 2">
    <name type="scientific">Bugula neritina</name>
    <name type="common">Brown bryozoan</name>
    <name type="synonym">Sertularia neritina</name>
    <dbReference type="NCBI Taxonomy" id="10212"/>
    <lineage>
        <taxon>Eukaryota</taxon>
        <taxon>Metazoa</taxon>
        <taxon>Spiralia</taxon>
        <taxon>Lophotrochozoa</taxon>
        <taxon>Bryozoa</taxon>
        <taxon>Gymnolaemata</taxon>
        <taxon>Cheilostomatida</taxon>
        <taxon>Flustrina</taxon>
        <taxon>Buguloidea</taxon>
        <taxon>Bugulidae</taxon>
        <taxon>Bugula</taxon>
    </lineage>
</organism>
<keyword evidence="2" id="KW-1185">Reference proteome</keyword>
<evidence type="ECO:0000313" key="2">
    <source>
        <dbReference type="Proteomes" id="UP000593567"/>
    </source>
</evidence>